<dbReference type="EMBL" id="JBJHQE010000001">
    <property type="protein sequence ID" value="MFK9079091.1"/>
    <property type="molecule type" value="Genomic_DNA"/>
</dbReference>
<comment type="caution">
    <text evidence="1">The sequence shown here is derived from an EMBL/GenBank/DDBJ whole genome shotgun (WGS) entry which is preliminary data.</text>
</comment>
<keyword evidence="1" id="KW-0328">Glycosyltransferase</keyword>
<accession>A0ACC7MKR2</accession>
<organism evidence="1 2">
    <name type="scientific">Pseudomonas neuropathica</name>
    <dbReference type="NCBI Taxonomy" id="2730425"/>
    <lineage>
        <taxon>Bacteria</taxon>
        <taxon>Pseudomonadati</taxon>
        <taxon>Pseudomonadota</taxon>
        <taxon>Gammaproteobacteria</taxon>
        <taxon>Pseudomonadales</taxon>
        <taxon>Pseudomonadaceae</taxon>
        <taxon>Pseudomonas</taxon>
    </lineage>
</organism>
<keyword evidence="1" id="KW-0808">Transferase</keyword>
<sequence length="320" mass="35961">MQQPDSSSPPCYDLTVIIPCFEEEDVLPIFHQRITDVVRELNMRIGLLYVNDGSADNTSDLLDEFAREPDVRCLHLSRNFGKEAAMWAGMEHANARAIIFIDADLQDPPELIPSMIVHWVAGYDVVNMQRRKRDSDSWLKRTTATAYYRIMRVLVKDFSFPSQVSDFRLLGSAPLAALIELKERSRVLKGLAGWIGFKSICLQYDREGREAGKTKWNMPNLLGLAIDSSLSFSHSPLRWFSYCAALVMTMSVIAFVGALITGNVGYENFILVVLALMTCGIALVGEYVGILKVEAKGRPHYFLRKSTSRIADSALRERSA</sequence>
<evidence type="ECO:0000313" key="1">
    <source>
        <dbReference type="EMBL" id="MFK9079091.1"/>
    </source>
</evidence>
<proteinExistence type="predicted"/>
<evidence type="ECO:0000313" key="2">
    <source>
        <dbReference type="Proteomes" id="UP001622950"/>
    </source>
</evidence>
<gene>
    <name evidence="1" type="ORF">ACJEBM_00155</name>
</gene>
<keyword evidence="2" id="KW-1185">Reference proteome</keyword>
<reference evidence="1" key="1">
    <citation type="submission" date="2024-11" db="EMBL/GenBank/DDBJ databases">
        <authorList>
            <person name="Lucas J.A."/>
        </authorList>
    </citation>
    <scope>NUCLEOTIDE SEQUENCE</scope>
    <source>
        <strain evidence="1">Z 8.8</strain>
    </source>
</reference>
<dbReference type="Proteomes" id="UP001622950">
    <property type="component" value="Unassembled WGS sequence"/>
</dbReference>
<name>A0ACC7MKR2_9PSED</name>
<dbReference type="EC" id="2.4.-.-" evidence="1"/>
<protein>
    <submittedName>
        <fullName evidence="1">Glycosyltransferase family 2 protein</fullName>
        <ecNumber evidence="1">2.4.-.-</ecNumber>
    </submittedName>
</protein>